<feature type="region of interest" description="Disordered" evidence="1">
    <location>
        <begin position="50"/>
        <end position="99"/>
    </location>
</feature>
<reference evidence="2 3" key="1">
    <citation type="submission" date="2018-08" db="EMBL/GenBank/DDBJ databases">
        <title>Wenzhouxiangella salilacus sp. nov., a novel bacterium isolated from a saline lake in Xinjiang Province, China.</title>
        <authorList>
            <person name="Han S."/>
        </authorList>
    </citation>
    <scope>NUCLEOTIDE SEQUENCE [LARGE SCALE GENOMIC DNA]</scope>
    <source>
        <strain evidence="2 3">XDB06</strain>
    </source>
</reference>
<comment type="caution">
    <text evidence="2">The sequence shown here is derived from an EMBL/GenBank/DDBJ whole genome shotgun (WGS) entry which is preliminary data.</text>
</comment>
<gene>
    <name evidence="2" type="ORF">DZC52_09975</name>
</gene>
<dbReference type="AlphaFoldDB" id="A0A3E1K7P7"/>
<organism evidence="2 3">
    <name type="scientific">Wenzhouxiangella sediminis</name>
    <dbReference type="NCBI Taxonomy" id="1792836"/>
    <lineage>
        <taxon>Bacteria</taxon>
        <taxon>Pseudomonadati</taxon>
        <taxon>Pseudomonadota</taxon>
        <taxon>Gammaproteobacteria</taxon>
        <taxon>Chromatiales</taxon>
        <taxon>Wenzhouxiangellaceae</taxon>
        <taxon>Wenzhouxiangella</taxon>
    </lineage>
</organism>
<proteinExistence type="predicted"/>
<evidence type="ECO:0000256" key="1">
    <source>
        <dbReference type="SAM" id="MobiDB-lite"/>
    </source>
</evidence>
<sequence length="162" mass="17980">MTQRIAVLAVLLASTAGTETPAQQVYRCESSNGSIIFSDLPCRSDIGERETVDATPHQGHRAADSDGPAYTSRADSGGAAERRPASRDSGGGDALSRRERLSLERSRKRLLSGLKRRHIEASRRRELIRELRRVDEELGIGPGEVADMPFHNREIYEEYPIH</sequence>
<evidence type="ECO:0000313" key="3">
    <source>
        <dbReference type="Proteomes" id="UP000260351"/>
    </source>
</evidence>
<name>A0A3E1K7P7_9GAMM</name>
<keyword evidence="3" id="KW-1185">Reference proteome</keyword>
<dbReference type="OrthoDB" id="6368790at2"/>
<protein>
    <submittedName>
        <fullName evidence="2">DUF4124 domain-containing protein</fullName>
    </submittedName>
</protein>
<dbReference type="Proteomes" id="UP000260351">
    <property type="component" value="Unassembled WGS sequence"/>
</dbReference>
<dbReference type="EMBL" id="QUZK01000039">
    <property type="protein sequence ID" value="RFF30021.1"/>
    <property type="molecule type" value="Genomic_DNA"/>
</dbReference>
<accession>A0A3E1K7P7</accession>
<evidence type="ECO:0000313" key="2">
    <source>
        <dbReference type="EMBL" id="RFF30021.1"/>
    </source>
</evidence>